<feature type="transmembrane region" description="Helical" evidence="1">
    <location>
        <begin position="166"/>
        <end position="187"/>
    </location>
</feature>
<evidence type="ECO:0000313" key="3">
    <source>
        <dbReference type="Proteomes" id="UP001470230"/>
    </source>
</evidence>
<feature type="transmembrane region" description="Helical" evidence="1">
    <location>
        <begin position="304"/>
        <end position="322"/>
    </location>
</feature>
<keyword evidence="1" id="KW-0472">Membrane</keyword>
<keyword evidence="1" id="KW-1133">Transmembrane helix</keyword>
<reference evidence="2 3" key="1">
    <citation type="submission" date="2024-04" db="EMBL/GenBank/DDBJ databases">
        <title>Tritrichomonas musculus Genome.</title>
        <authorList>
            <person name="Alves-Ferreira E."/>
            <person name="Grigg M."/>
            <person name="Lorenzi H."/>
            <person name="Galac M."/>
        </authorList>
    </citation>
    <scope>NUCLEOTIDE SEQUENCE [LARGE SCALE GENOMIC DNA]</scope>
    <source>
        <strain evidence="2 3">EAF2021</strain>
    </source>
</reference>
<feature type="transmembrane region" description="Helical" evidence="1">
    <location>
        <begin position="343"/>
        <end position="362"/>
    </location>
</feature>
<dbReference type="EMBL" id="JAPFFF010000002">
    <property type="protein sequence ID" value="KAK8896120.1"/>
    <property type="molecule type" value="Genomic_DNA"/>
</dbReference>
<proteinExistence type="predicted"/>
<evidence type="ECO:0000256" key="1">
    <source>
        <dbReference type="SAM" id="Phobius"/>
    </source>
</evidence>
<name>A0ABR2L1K9_9EUKA</name>
<keyword evidence="3" id="KW-1185">Reference proteome</keyword>
<organism evidence="2 3">
    <name type="scientific">Tritrichomonas musculus</name>
    <dbReference type="NCBI Taxonomy" id="1915356"/>
    <lineage>
        <taxon>Eukaryota</taxon>
        <taxon>Metamonada</taxon>
        <taxon>Parabasalia</taxon>
        <taxon>Tritrichomonadida</taxon>
        <taxon>Tritrichomonadidae</taxon>
        <taxon>Tritrichomonas</taxon>
    </lineage>
</organism>
<protein>
    <recommendedName>
        <fullName evidence="4">Intimal thickness related receptor IRP domain-containing protein</fullName>
    </recommendedName>
</protein>
<comment type="caution">
    <text evidence="2">The sequence shown here is derived from an EMBL/GenBank/DDBJ whole genome shotgun (WGS) entry which is preliminary data.</text>
</comment>
<feature type="transmembrane region" description="Helical" evidence="1">
    <location>
        <begin position="226"/>
        <end position="244"/>
    </location>
</feature>
<feature type="transmembrane region" description="Helical" evidence="1">
    <location>
        <begin position="382"/>
        <end position="398"/>
    </location>
</feature>
<gene>
    <name evidence="2" type="ORF">M9Y10_014012</name>
</gene>
<dbReference type="Proteomes" id="UP001470230">
    <property type="component" value="Unassembled WGS sequence"/>
</dbReference>
<evidence type="ECO:0000313" key="2">
    <source>
        <dbReference type="EMBL" id="KAK8896120.1"/>
    </source>
</evidence>
<feature type="transmembrane region" description="Helical" evidence="1">
    <location>
        <begin position="256"/>
        <end position="279"/>
    </location>
</feature>
<keyword evidence="1" id="KW-0812">Transmembrane</keyword>
<feature type="transmembrane region" description="Helical" evidence="1">
    <location>
        <begin position="199"/>
        <end position="220"/>
    </location>
</feature>
<sequence length="466" mass="53881">MLFFFFYFIKGKLLIFNNTIVTKGFQIQRSIDSIGLSFVSNISISNCTKNKDCKLDIIYYRNNDTAKIFSNKIHGKSINICCDEKNAQDNKCKLNSINLPKDSPYTHVEYSQSNSMKSVTVPSISEAVWTVLITTCVDSETSFTLNGDIDYKPVFSTYIDERVKKISSFCLQSSIASFIFLIFYIAAQNKFNSQIITTQTSFYVLTIFSCISDLFIYLFFDFYNKYYLLLLYLLYFSSLSRSISRSLLFKITYDGLQFPNVISVFITIPLLCIFSLSFYCELTGIHNITYRITGDWLLGYGDPITSFLLFLSNILTTVYIIYRAKYAKDITNTEKRHKFIYLISFNLVIYIALSCLFVVIRMNSSLYFSRKLELLTFCIEPFHFYALMLINSWFLFIFNPQGWEQIGINQNDDNADSLGIAVENNHKPSLVGNTYSLPKSMLNSKPEFTLDLLEEEEEDKENNENA</sequence>
<evidence type="ECO:0008006" key="4">
    <source>
        <dbReference type="Google" id="ProtNLM"/>
    </source>
</evidence>
<accession>A0ABR2L1K9</accession>